<dbReference type="Proteomes" id="UP000482800">
    <property type="component" value="Unassembled WGS sequence"/>
</dbReference>
<sequence length="152" mass="16468">MQRHSKEVAAAVDEAGEVCLERRGEGSFLLISKDRVEQTREGLDALARLLNALGGDDNAETLGRALKAALPWVKFLPEKDQIAFAREFTWTVGACSDLGLWAPFGRLLHSWKQTAAIHANPRLAKELSRALDADLGPVMMPTEGDSGAAEEG</sequence>
<organism evidence="1 2">
    <name type="scientific">Phytohabitans houttuyneae</name>
    <dbReference type="NCBI Taxonomy" id="1076126"/>
    <lineage>
        <taxon>Bacteria</taxon>
        <taxon>Bacillati</taxon>
        <taxon>Actinomycetota</taxon>
        <taxon>Actinomycetes</taxon>
        <taxon>Micromonosporales</taxon>
        <taxon>Micromonosporaceae</taxon>
    </lineage>
</organism>
<keyword evidence="2" id="KW-1185">Reference proteome</keyword>
<accession>A0A6V8K7D8</accession>
<proteinExistence type="predicted"/>
<comment type="caution">
    <text evidence="1">The sequence shown here is derived from an EMBL/GenBank/DDBJ whole genome shotgun (WGS) entry which is preliminary data.</text>
</comment>
<evidence type="ECO:0008006" key="3">
    <source>
        <dbReference type="Google" id="ProtNLM"/>
    </source>
</evidence>
<reference evidence="1 2" key="2">
    <citation type="submission" date="2020-03" db="EMBL/GenBank/DDBJ databases">
        <authorList>
            <person name="Ichikawa N."/>
            <person name="Kimura A."/>
            <person name="Kitahashi Y."/>
            <person name="Uohara A."/>
        </authorList>
    </citation>
    <scope>NUCLEOTIDE SEQUENCE [LARGE SCALE GENOMIC DNA]</scope>
    <source>
        <strain evidence="1 2">NBRC 108639</strain>
    </source>
</reference>
<evidence type="ECO:0000313" key="1">
    <source>
        <dbReference type="EMBL" id="GFJ79440.1"/>
    </source>
</evidence>
<name>A0A6V8K7D8_9ACTN</name>
<protein>
    <recommendedName>
        <fullName evidence="3">Prevent-host-death family protein</fullName>
    </recommendedName>
</protein>
<evidence type="ECO:0000313" key="2">
    <source>
        <dbReference type="Proteomes" id="UP000482800"/>
    </source>
</evidence>
<reference evidence="1 2" key="1">
    <citation type="submission" date="2020-03" db="EMBL/GenBank/DDBJ databases">
        <title>Whole genome shotgun sequence of Phytohabitans houttuyneae NBRC 108639.</title>
        <authorList>
            <person name="Komaki H."/>
            <person name="Tamura T."/>
        </authorList>
    </citation>
    <scope>NUCLEOTIDE SEQUENCE [LARGE SCALE GENOMIC DNA]</scope>
    <source>
        <strain evidence="1 2">NBRC 108639</strain>
    </source>
</reference>
<dbReference type="AlphaFoldDB" id="A0A6V8K7D8"/>
<dbReference type="EMBL" id="BLPF01000001">
    <property type="protein sequence ID" value="GFJ79440.1"/>
    <property type="molecule type" value="Genomic_DNA"/>
</dbReference>
<gene>
    <name evidence="1" type="ORF">Phou_036200</name>
</gene>